<feature type="compositionally biased region" description="Low complexity" evidence="1">
    <location>
        <begin position="101"/>
        <end position="129"/>
    </location>
</feature>
<evidence type="ECO:0000313" key="2">
    <source>
        <dbReference type="EMBL" id="SCU71466.1"/>
    </source>
</evidence>
<accession>A0A1G4IGF1</accession>
<gene>
    <name evidence="2" type="ORF">TEOVI_000304700</name>
</gene>
<name>A0A1G4IGF1_TRYEQ</name>
<proteinExistence type="predicted"/>
<protein>
    <submittedName>
        <fullName evidence="2">Uncharacterized protein</fullName>
    </submittedName>
</protein>
<dbReference type="EMBL" id="CZPT02001629">
    <property type="protein sequence ID" value="SCU71466.1"/>
    <property type="molecule type" value="Genomic_DNA"/>
</dbReference>
<feature type="compositionally biased region" description="Basic residues" evidence="1">
    <location>
        <begin position="34"/>
        <end position="51"/>
    </location>
</feature>
<feature type="compositionally biased region" description="Basic and acidic residues" evidence="1">
    <location>
        <begin position="382"/>
        <end position="405"/>
    </location>
</feature>
<dbReference type="VEuPathDB" id="TriTrypDB:TEOVI_000304700"/>
<dbReference type="Proteomes" id="UP000195570">
    <property type="component" value="Unassembled WGS sequence"/>
</dbReference>
<feature type="compositionally biased region" description="Polar residues" evidence="1">
    <location>
        <begin position="74"/>
        <end position="92"/>
    </location>
</feature>
<organism evidence="2 3">
    <name type="scientific">Trypanosoma equiperdum</name>
    <dbReference type="NCBI Taxonomy" id="5694"/>
    <lineage>
        <taxon>Eukaryota</taxon>
        <taxon>Discoba</taxon>
        <taxon>Euglenozoa</taxon>
        <taxon>Kinetoplastea</taxon>
        <taxon>Metakinetoplastina</taxon>
        <taxon>Trypanosomatida</taxon>
        <taxon>Trypanosomatidae</taxon>
        <taxon>Trypanosoma</taxon>
    </lineage>
</organism>
<evidence type="ECO:0000313" key="3">
    <source>
        <dbReference type="Proteomes" id="UP000195570"/>
    </source>
</evidence>
<feature type="region of interest" description="Disordered" evidence="1">
    <location>
        <begin position="32"/>
        <end position="144"/>
    </location>
</feature>
<reference evidence="2" key="1">
    <citation type="submission" date="2016-09" db="EMBL/GenBank/DDBJ databases">
        <authorList>
            <person name="Hebert L."/>
            <person name="Moumen B."/>
        </authorList>
    </citation>
    <scope>NUCLEOTIDE SEQUENCE [LARGE SCALE GENOMIC DNA]</scope>
    <source>
        <strain evidence="2">OVI</strain>
    </source>
</reference>
<dbReference type="GeneID" id="92376987"/>
<evidence type="ECO:0000256" key="1">
    <source>
        <dbReference type="SAM" id="MobiDB-lite"/>
    </source>
</evidence>
<keyword evidence="3" id="KW-1185">Reference proteome</keyword>
<dbReference type="AlphaFoldDB" id="A0A1G4IGF1"/>
<feature type="compositionally biased region" description="Basic and acidic residues" evidence="1">
    <location>
        <begin position="52"/>
        <end position="73"/>
    </location>
</feature>
<dbReference type="RefSeq" id="XP_067082133.1">
    <property type="nucleotide sequence ID" value="XM_067226032.1"/>
</dbReference>
<comment type="caution">
    <text evidence="2">The sequence shown here is derived from an EMBL/GenBank/DDBJ whole genome shotgun (WGS) entry which is preliminary data.</text>
</comment>
<feature type="region of interest" description="Disordered" evidence="1">
    <location>
        <begin position="372"/>
        <end position="407"/>
    </location>
</feature>
<sequence>MLYKDLLHPLSLSWLAYDVLCVVVRSFSPETLVRKRPKRGSKAKERRHRRDHSLLESRDYRSRHNSSGDHESTDPSPRFTSHNTSLQANASAGSERPPTVPSRAAAGSGSSRPPSRAGSRLNSRSSSRSGSRHHTEVPLNEGPPQSFFGRLRNWRTINVREPVLLLTHVLRAMPVAVLHCFTQLRTDVATLGLLRFSDLSDTAAALLVFNEDAVFAPDFVWNFTITRCLLGAMQQYVLGRVCLETNFVVNRLRSRRAYRHIIGWAMRLLTRLLTDPISCSILSPMLLCTVKDFSPVTGPLRYTPSGLCAAALTGFVGVVLEQLVLPTAAICCQRVVVHIYDGLDYVLTRRYATKNIMRDEAVDSRVNASGIDSATASEDDRESGQRTARKDAESAKRHSHNREDAQQVGKGAQMAVFRAIICRVVGALLAQCAVQHPLTVLSRLLYARAVLHGTGLLKSYADFPAKHLVWADFAAFLKQNAHGSSSGVPALEALRGIGCFVGCEVSLIRSSISRCSAQERAIEELLLQAERRRQGGADSAGMSFTSSVSHASALESMELMTRCIASTSPLFNMVHLTSFTKLLSFYMDMWVRLRGE</sequence>